<organism evidence="2 3">
    <name type="scientific">Lactobacillus phage Bacchae</name>
    <dbReference type="NCBI Taxonomy" id="2079429"/>
    <lineage>
        <taxon>Viruses</taxon>
        <taxon>Duplodnaviria</taxon>
        <taxon>Heunggongvirae</taxon>
        <taxon>Uroviricota</taxon>
        <taxon>Caudoviricetes</taxon>
        <taxon>Herelleviridae</taxon>
        <taxon>Harbinvirus</taxon>
        <taxon>Harbinvirus bacchae</taxon>
    </lineage>
</organism>
<protein>
    <recommendedName>
        <fullName evidence="1">DUF8033 domain-containing protein</fullName>
    </recommendedName>
</protein>
<dbReference type="RefSeq" id="YP_009798154.1">
    <property type="nucleotide sequence ID" value="NC_047924.1"/>
</dbReference>
<dbReference type="Pfam" id="PF26096">
    <property type="entry name" value="DUF8033"/>
    <property type="match status" value="1"/>
</dbReference>
<evidence type="ECO:0000313" key="3">
    <source>
        <dbReference type="Proteomes" id="UP000241463"/>
    </source>
</evidence>
<evidence type="ECO:0000259" key="1">
    <source>
        <dbReference type="Pfam" id="PF26096"/>
    </source>
</evidence>
<reference evidence="2 3" key="1">
    <citation type="submission" date="2018-01" db="EMBL/GenBank/DDBJ databases">
        <title>Lactobacillus phages that infect wine-derived L. plantarum strains.</title>
        <authorList>
            <person name="Kyrkou I."/>
            <person name="Hestbjerg Hansen L."/>
        </authorList>
    </citation>
    <scope>NUCLEOTIDE SEQUENCE [LARGE SCALE GENOMIC DNA]</scope>
</reference>
<keyword evidence="3" id="KW-1185">Reference proteome</keyword>
<proteinExistence type="predicted"/>
<dbReference type="InterPro" id="IPR058346">
    <property type="entry name" value="DUF8033"/>
</dbReference>
<dbReference type="Proteomes" id="UP000241463">
    <property type="component" value="Segment"/>
</dbReference>
<evidence type="ECO:0000313" key="2">
    <source>
        <dbReference type="EMBL" id="AUV60050.1"/>
    </source>
</evidence>
<name>A0A2K9VCX4_9CAUD</name>
<sequence>MIKTLNKKRKLYIMKTLDTFELQPQLDHAQSFYKKAYTLHNNDGSIDLKSYDTIVATFKAGNVTVNDTYSATTLRHIKEFIYQTTGVSGLSKKDIEKDYQAN</sequence>
<accession>A0A2K9VCX4</accession>
<feature type="domain" description="DUF8033" evidence="1">
    <location>
        <begin position="21"/>
        <end position="97"/>
    </location>
</feature>
<dbReference type="EMBL" id="MG765277">
    <property type="protein sequence ID" value="AUV60050.1"/>
    <property type="molecule type" value="Genomic_DNA"/>
</dbReference>
<dbReference type="GeneID" id="54988599"/>
<dbReference type="KEGG" id="vg:54988599"/>